<dbReference type="EMBL" id="JAFLRD010000010">
    <property type="protein sequence ID" value="MBO0416641.1"/>
    <property type="molecule type" value="Genomic_DNA"/>
</dbReference>
<keyword evidence="3" id="KW-1185">Reference proteome</keyword>
<evidence type="ECO:0000313" key="2">
    <source>
        <dbReference type="EMBL" id="MBO0416641.1"/>
    </source>
</evidence>
<keyword evidence="1" id="KW-0175">Coiled coil</keyword>
<gene>
    <name evidence="2" type="ORF">J1C50_14090</name>
</gene>
<dbReference type="RefSeq" id="WP_200122776.1">
    <property type="nucleotide sequence ID" value="NZ_JAEILV010000009.1"/>
</dbReference>
<dbReference type="Proteomes" id="UP000664349">
    <property type="component" value="Unassembled WGS sequence"/>
</dbReference>
<accession>A0ABS3GNL3</accession>
<evidence type="ECO:0000256" key="1">
    <source>
        <dbReference type="SAM" id="Coils"/>
    </source>
</evidence>
<proteinExistence type="predicted"/>
<protein>
    <submittedName>
        <fullName evidence="2">Uncharacterized protein</fullName>
    </submittedName>
</protein>
<feature type="coiled-coil region" evidence="1">
    <location>
        <begin position="77"/>
        <end position="107"/>
    </location>
</feature>
<organism evidence="2 3">
    <name type="scientific">Chromobacterium haemolyticum</name>
    <dbReference type="NCBI Taxonomy" id="394935"/>
    <lineage>
        <taxon>Bacteria</taxon>
        <taxon>Pseudomonadati</taxon>
        <taxon>Pseudomonadota</taxon>
        <taxon>Betaproteobacteria</taxon>
        <taxon>Neisseriales</taxon>
        <taxon>Chromobacteriaceae</taxon>
        <taxon>Chromobacterium</taxon>
    </lineage>
</organism>
<sequence>MMFTHDDEAAAKEIGVTVTEWRAWKTGAEPVPKLVWLYLKQRRKIQDMGPWKDYQVDGDRIISPWGDALHVNEWHELNEYRRAHRLAQEQADLIERLMAERDFYRENCHRQAKFGLMLNRIFR</sequence>
<reference evidence="2 3" key="1">
    <citation type="submission" date="2021-03" db="EMBL/GenBank/DDBJ databases">
        <title>First Case of infection caused by Chromobacterium haemolyticum derived from water in China.</title>
        <authorList>
            <person name="Chen J."/>
            <person name="Liu C."/>
        </authorList>
    </citation>
    <scope>NUCLEOTIDE SEQUENCE [LARGE SCALE GENOMIC DNA]</scope>
    <source>
        <strain evidence="2 3">WJ-5</strain>
    </source>
</reference>
<evidence type="ECO:0000313" key="3">
    <source>
        <dbReference type="Proteomes" id="UP000664349"/>
    </source>
</evidence>
<comment type="caution">
    <text evidence="2">The sequence shown here is derived from an EMBL/GenBank/DDBJ whole genome shotgun (WGS) entry which is preliminary data.</text>
</comment>
<name>A0ABS3GNL3_9NEIS</name>